<proteinExistence type="predicted"/>
<name>A0ABX1D5A5_9FLAO</name>
<gene>
    <name evidence="1" type="ORF">HC175_22020</name>
</gene>
<dbReference type="EMBL" id="JAAVJR010001324">
    <property type="protein sequence ID" value="NJW55594.1"/>
    <property type="molecule type" value="Genomic_DNA"/>
</dbReference>
<comment type="caution">
    <text evidence="1">The sequence shown here is derived from an EMBL/GenBank/DDBJ whole genome shotgun (WGS) entry which is preliminary data.</text>
</comment>
<dbReference type="Proteomes" id="UP000703674">
    <property type="component" value="Unassembled WGS sequence"/>
</dbReference>
<feature type="non-terminal residue" evidence="1">
    <location>
        <position position="1"/>
    </location>
</feature>
<protein>
    <submittedName>
        <fullName evidence="1">Outer membrane protein assembly factor</fullName>
    </submittedName>
</protein>
<sequence length="108" mass="12797">QLYLYNLAKPDPDTTFLNWLHATPNREEKLIDLLSQKQVVRLGNIYVNINEWLKESGEPPAIVREDQSQRSAERLKAWYWNNGWFNAETGYEIIPTKNKRARVNYFVT</sequence>
<organism evidence="1 2">
    <name type="scientific">Salinimicrobium oceani</name>
    <dbReference type="NCBI Taxonomy" id="2722702"/>
    <lineage>
        <taxon>Bacteria</taxon>
        <taxon>Pseudomonadati</taxon>
        <taxon>Bacteroidota</taxon>
        <taxon>Flavobacteriia</taxon>
        <taxon>Flavobacteriales</taxon>
        <taxon>Flavobacteriaceae</taxon>
        <taxon>Salinimicrobium</taxon>
    </lineage>
</organism>
<evidence type="ECO:0000313" key="2">
    <source>
        <dbReference type="Proteomes" id="UP000703674"/>
    </source>
</evidence>
<reference evidence="1 2" key="1">
    <citation type="submission" date="2020-03" db="EMBL/GenBank/DDBJ databases">
        <title>Salinimicrobium sp. nov, isolated from SCS.</title>
        <authorList>
            <person name="Cao W.R."/>
        </authorList>
    </citation>
    <scope>NUCLEOTIDE SEQUENCE [LARGE SCALE GENOMIC DNA]</scope>
    <source>
        <strain evidence="2">J15B91</strain>
    </source>
</reference>
<keyword evidence="2" id="KW-1185">Reference proteome</keyword>
<accession>A0ABX1D5A5</accession>
<feature type="non-terminal residue" evidence="1">
    <location>
        <position position="108"/>
    </location>
</feature>
<evidence type="ECO:0000313" key="1">
    <source>
        <dbReference type="EMBL" id="NJW55594.1"/>
    </source>
</evidence>